<dbReference type="GO" id="GO:0005829">
    <property type="term" value="C:cytosol"/>
    <property type="evidence" value="ECO:0007669"/>
    <property type="project" value="TreeGrafter"/>
</dbReference>
<dbReference type="Pfam" id="PF00162">
    <property type="entry name" value="PGK"/>
    <property type="match status" value="1"/>
</dbReference>
<dbReference type="Proteomes" id="UP001138686">
    <property type="component" value="Unassembled WGS sequence"/>
</dbReference>
<evidence type="ECO:0000256" key="7">
    <source>
        <dbReference type="ARBA" id="ARBA00022679"/>
    </source>
</evidence>
<keyword evidence="9 12" id="KW-0418">Kinase</keyword>
<evidence type="ECO:0000256" key="3">
    <source>
        <dbReference type="ARBA" id="ARBA00008982"/>
    </source>
</evidence>
<dbReference type="GO" id="GO:0043531">
    <property type="term" value="F:ADP binding"/>
    <property type="evidence" value="ECO:0007669"/>
    <property type="project" value="TreeGrafter"/>
</dbReference>
<keyword evidence="14" id="KW-1185">Reference proteome</keyword>
<dbReference type="FunFam" id="3.40.50.1260:FF:000003">
    <property type="entry name" value="Phosphoglycerate kinase"/>
    <property type="match status" value="1"/>
</dbReference>
<feature type="binding site" evidence="12">
    <location>
        <position position="292"/>
    </location>
    <ligand>
        <name>ATP</name>
        <dbReference type="ChEBI" id="CHEBI:30616"/>
    </ligand>
</feature>
<comment type="pathway">
    <text evidence="2 12">Carbohydrate degradation; glycolysis; pyruvate from D-glyceraldehyde 3-phosphate: step 2/5.</text>
</comment>
<evidence type="ECO:0000256" key="2">
    <source>
        <dbReference type="ARBA" id="ARBA00004838"/>
    </source>
</evidence>
<proteinExistence type="inferred from homology"/>
<dbReference type="GO" id="GO:0004618">
    <property type="term" value="F:phosphoglycerate kinase activity"/>
    <property type="evidence" value="ECO:0007669"/>
    <property type="project" value="UniProtKB-UniRule"/>
</dbReference>
<dbReference type="EC" id="2.7.2.3" evidence="5 12"/>
<comment type="catalytic activity">
    <reaction evidence="1 12">
        <text>(2R)-3-phosphoglycerate + ATP = (2R)-3-phospho-glyceroyl phosphate + ADP</text>
        <dbReference type="Rhea" id="RHEA:14801"/>
        <dbReference type="ChEBI" id="CHEBI:30616"/>
        <dbReference type="ChEBI" id="CHEBI:57604"/>
        <dbReference type="ChEBI" id="CHEBI:58272"/>
        <dbReference type="ChEBI" id="CHEBI:456216"/>
        <dbReference type="EC" id="2.7.2.3"/>
    </reaction>
</comment>
<evidence type="ECO:0000313" key="13">
    <source>
        <dbReference type="EMBL" id="MBW2937264.1"/>
    </source>
</evidence>
<dbReference type="AlphaFoldDB" id="A0A9X1JUV1"/>
<feature type="binding site" evidence="12">
    <location>
        <begin position="352"/>
        <end position="355"/>
    </location>
    <ligand>
        <name>ATP</name>
        <dbReference type="ChEBI" id="CHEBI:30616"/>
    </ligand>
</feature>
<evidence type="ECO:0000256" key="10">
    <source>
        <dbReference type="ARBA" id="ARBA00022840"/>
    </source>
</evidence>
<organism evidence="13 14">
    <name type="scientific">Halomarinibacterium sedimenti</name>
    <dbReference type="NCBI Taxonomy" id="2857106"/>
    <lineage>
        <taxon>Bacteria</taxon>
        <taxon>Pseudomonadati</taxon>
        <taxon>Bacteroidota</taxon>
        <taxon>Flavobacteriia</taxon>
        <taxon>Flavobacteriales</taxon>
        <taxon>Flavobacteriaceae</taxon>
        <taxon>Halomarinibacterium</taxon>
    </lineage>
</organism>
<evidence type="ECO:0000256" key="4">
    <source>
        <dbReference type="ARBA" id="ARBA00011245"/>
    </source>
</evidence>
<dbReference type="GO" id="GO:0006094">
    <property type="term" value="P:gluconeogenesis"/>
    <property type="evidence" value="ECO:0007669"/>
    <property type="project" value="TreeGrafter"/>
</dbReference>
<dbReference type="PANTHER" id="PTHR11406">
    <property type="entry name" value="PHOSPHOGLYCERATE KINASE"/>
    <property type="match status" value="1"/>
</dbReference>
<dbReference type="GO" id="GO:0006096">
    <property type="term" value="P:glycolytic process"/>
    <property type="evidence" value="ECO:0007669"/>
    <property type="project" value="UniProtKB-UniRule"/>
</dbReference>
<evidence type="ECO:0000313" key="14">
    <source>
        <dbReference type="Proteomes" id="UP001138686"/>
    </source>
</evidence>
<dbReference type="PIRSF" id="PIRSF000724">
    <property type="entry name" value="Pgk"/>
    <property type="match status" value="1"/>
</dbReference>
<keyword evidence="11 12" id="KW-0324">Glycolysis</keyword>
<comment type="caution">
    <text evidence="13">The sequence shown here is derived from an EMBL/GenBank/DDBJ whole genome shotgun (WGS) entry which is preliminary data.</text>
</comment>
<sequence>MKTLNDFNFNTKKALIRVDFNVPLDKNLTVTDATRIEAAKPTIIKVLEDGGSCVLMSHLGRPKNKENEFSLKHVVNAASDILGVAVKFVDDCIGDRVEEAVSKLQPGEILLLENLRYYPEEEKGAVDFAEKLSKWGDIYINDAFGTAHRAHASTTVVAQFFPENKCFGHLLASEIKNVNKVLNDSQKPVTAIVGGAKVSSKITIIENILDKVDHLIIGGGMAFTFIKAQGGTIGNSLVEDDKQELALEILKKAKQKNVQVHVPTDTVIADAFANDAETKVCDIYKIPEGWMGLDAGPETQKQFAEVIQNSKTILFNGPVGVFEMPNFSKGTIAVCETIAIATQNGAFSLVGGGDSVSAVKQFGFEDKVSYVSTGGGAMLEMLEGKTLPGIAAILE</sequence>
<dbReference type="FunFam" id="3.40.50.1260:FF:000006">
    <property type="entry name" value="Phosphoglycerate kinase"/>
    <property type="match status" value="1"/>
</dbReference>
<feature type="binding site" evidence="12">
    <location>
        <position position="149"/>
    </location>
    <ligand>
        <name>substrate</name>
    </ligand>
</feature>
<dbReference type="CDD" id="cd00318">
    <property type="entry name" value="Phosphoglycerate_kinase"/>
    <property type="match status" value="1"/>
</dbReference>
<dbReference type="GO" id="GO:0005524">
    <property type="term" value="F:ATP binding"/>
    <property type="evidence" value="ECO:0007669"/>
    <property type="project" value="UniProtKB-KW"/>
</dbReference>
<keyword evidence="8 12" id="KW-0547">Nucleotide-binding</keyword>
<comment type="subcellular location">
    <subcellularLocation>
        <location evidence="12">Cytoplasm</location>
    </subcellularLocation>
</comment>
<feature type="binding site" evidence="12">
    <location>
        <position position="116"/>
    </location>
    <ligand>
        <name>substrate</name>
    </ligand>
</feature>
<protein>
    <recommendedName>
        <fullName evidence="6 12">Phosphoglycerate kinase</fullName>
        <ecNumber evidence="5 12">2.7.2.3</ecNumber>
    </recommendedName>
</protein>
<comment type="subunit">
    <text evidence="4 12">Monomer.</text>
</comment>
<evidence type="ECO:0000256" key="9">
    <source>
        <dbReference type="ARBA" id="ARBA00022777"/>
    </source>
</evidence>
<feature type="binding site" evidence="12">
    <location>
        <begin position="19"/>
        <end position="21"/>
    </location>
    <ligand>
        <name>substrate</name>
    </ligand>
</feature>
<dbReference type="HAMAP" id="MF_00145">
    <property type="entry name" value="Phosphoglyc_kinase"/>
    <property type="match status" value="1"/>
</dbReference>
<comment type="similarity">
    <text evidence="3 12">Belongs to the phosphoglycerate kinase family.</text>
</comment>
<evidence type="ECO:0000256" key="8">
    <source>
        <dbReference type="ARBA" id="ARBA00022741"/>
    </source>
</evidence>
<reference evidence="13" key="1">
    <citation type="submission" date="2021-07" db="EMBL/GenBank/DDBJ databases">
        <title>Aureisphaera sp. CAU 1614 isolated from sea sediment.</title>
        <authorList>
            <person name="Kim W."/>
        </authorList>
    </citation>
    <scope>NUCLEOTIDE SEQUENCE</scope>
    <source>
        <strain evidence="13">CAU 1614</strain>
    </source>
</reference>
<accession>A0A9X1JUV1</accession>
<feature type="binding site" evidence="12">
    <location>
        <position position="201"/>
    </location>
    <ligand>
        <name>ATP</name>
        <dbReference type="ChEBI" id="CHEBI:30616"/>
    </ligand>
</feature>
<evidence type="ECO:0000256" key="11">
    <source>
        <dbReference type="ARBA" id="ARBA00023152"/>
    </source>
</evidence>
<feature type="binding site" evidence="12">
    <location>
        <position position="323"/>
    </location>
    <ligand>
        <name>ATP</name>
        <dbReference type="ChEBI" id="CHEBI:30616"/>
    </ligand>
</feature>
<evidence type="ECO:0000256" key="5">
    <source>
        <dbReference type="ARBA" id="ARBA00013061"/>
    </source>
</evidence>
<dbReference type="InterPro" id="IPR001576">
    <property type="entry name" value="Phosphoglycerate_kinase"/>
</dbReference>
<feature type="binding site" evidence="12">
    <location>
        <position position="35"/>
    </location>
    <ligand>
        <name>substrate</name>
    </ligand>
</feature>
<keyword evidence="7 12" id="KW-0808">Transferase</keyword>
<evidence type="ECO:0000256" key="12">
    <source>
        <dbReference type="HAMAP-Rule" id="MF_00145"/>
    </source>
</evidence>
<keyword evidence="12" id="KW-0963">Cytoplasm</keyword>
<keyword evidence="10 12" id="KW-0067">ATP-binding</keyword>
<dbReference type="RefSeq" id="WP_219051533.1">
    <property type="nucleotide sequence ID" value="NZ_JAHWDP010000001.1"/>
</dbReference>
<evidence type="ECO:0000256" key="1">
    <source>
        <dbReference type="ARBA" id="ARBA00000642"/>
    </source>
</evidence>
<dbReference type="EMBL" id="JAHWDP010000001">
    <property type="protein sequence ID" value="MBW2937264.1"/>
    <property type="molecule type" value="Genomic_DNA"/>
</dbReference>
<feature type="binding site" evidence="12">
    <location>
        <begin position="58"/>
        <end position="61"/>
    </location>
    <ligand>
        <name>substrate</name>
    </ligand>
</feature>
<name>A0A9X1JUV1_9FLAO</name>
<evidence type="ECO:0000256" key="6">
    <source>
        <dbReference type="ARBA" id="ARBA00016471"/>
    </source>
</evidence>
<gene>
    <name evidence="12" type="primary">pgk</name>
    <name evidence="13" type="ORF">KXJ69_04050</name>
</gene>
<dbReference type="PANTHER" id="PTHR11406:SF23">
    <property type="entry name" value="PHOSPHOGLYCERATE KINASE 1, CHLOROPLASTIC-RELATED"/>
    <property type="match status" value="1"/>
</dbReference>